<dbReference type="AlphaFoldDB" id="A0A318US33"/>
<dbReference type="RefSeq" id="WP_110831634.1">
    <property type="nucleotide sequence ID" value="NZ_QKLU01000004.1"/>
</dbReference>
<dbReference type="Proteomes" id="UP000248198">
    <property type="component" value="Unassembled WGS sequence"/>
</dbReference>
<protein>
    <submittedName>
        <fullName evidence="1">Uncharacterized protein</fullName>
    </submittedName>
</protein>
<keyword evidence="2" id="KW-1185">Reference proteome</keyword>
<sequence>MKKAFFTFMLFTITGVLSFAQTRPTKQEIVNWIIEKVRLYSEYKLIESNNTKVATFFSIDANQNIEQHITGKGFTMIGTEKLEDICSAELDELNRIKIQFKQPIVITQLETGGKVTSGIAILYLNESKENNLRNRMIKALNDLGSYNCPKAKEVY</sequence>
<organism evidence="1 2">
    <name type="scientific">Pedobacter nutrimenti</name>
    <dbReference type="NCBI Taxonomy" id="1241337"/>
    <lineage>
        <taxon>Bacteria</taxon>
        <taxon>Pseudomonadati</taxon>
        <taxon>Bacteroidota</taxon>
        <taxon>Sphingobacteriia</taxon>
        <taxon>Sphingobacteriales</taxon>
        <taxon>Sphingobacteriaceae</taxon>
        <taxon>Pedobacter</taxon>
    </lineage>
</organism>
<accession>A0A318US33</accession>
<evidence type="ECO:0000313" key="2">
    <source>
        <dbReference type="Proteomes" id="UP000248198"/>
    </source>
</evidence>
<proteinExistence type="predicted"/>
<dbReference type="EMBL" id="QKLU01000004">
    <property type="protein sequence ID" value="PYF74379.1"/>
    <property type="molecule type" value="Genomic_DNA"/>
</dbReference>
<reference evidence="1 2" key="1">
    <citation type="submission" date="2018-06" db="EMBL/GenBank/DDBJ databases">
        <title>Genomic Encyclopedia of Archaeal and Bacterial Type Strains, Phase II (KMG-II): from individual species to whole genera.</title>
        <authorList>
            <person name="Goeker M."/>
        </authorList>
    </citation>
    <scope>NUCLEOTIDE SEQUENCE [LARGE SCALE GENOMIC DNA]</scope>
    <source>
        <strain evidence="1 2">DSM 27372</strain>
    </source>
</reference>
<gene>
    <name evidence="1" type="ORF">B0O44_104550</name>
</gene>
<comment type="caution">
    <text evidence="1">The sequence shown here is derived from an EMBL/GenBank/DDBJ whole genome shotgun (WGS) entry which is preliminary data.</text>
</comment>
<evidence type="ECO:0000313" key="1">
    <source>
        <dbReference type="EMBL" id="PYF74379.1"/>
    </source>
</evidence>
<name>A0A318US33_9SPHI</name>